<feature type="binding site" evidence="7 8">
    <location>
        <position position="72"/>
    </location>
    <ligand>
        <name>S-adenosyl-L-methionine</name>
        <dbReference type="ChEBI" id="CHEBI:59789"/>
    </ligand>
</feature>
<keyword evidence="1 7" id="KW-0963">Cytoplasm</keyword>
<comment type="subcellular location">
    <subcellularLocation>
        <location evidence="7">Cytoplasm</location>
    </subcellularLocation>
</comment>
<dbReference type="AlphaFoldDB" id="A0A1F7X5Z8"/>
<gene>
    <name evidence="7" type="primary">rsmA</name>
    <name evidence="7" type="synonym">ksgA</name>
    <name evidence="10" type="ORF">A2Z67_01020</name>
</gene>
<feature type="domain" description="Ribosomal RNA adenine methylase transferase N-terminal" evidence="9">
    <location>
        <begin position="31"/>
        <end position="204"/>
    </location>
</feature>
<comment type="catalytic activity">
    <reaction evidence="7">
        <text>adenosine(1518)/adenosine(1519) in 16S rRNA + 4 S-adenosyl-L-methionine = N(6)-dimethyladenosine(1518)/N(6)-dimethyladenosine(1519) in 16S rRNA + 4 S-adenosyl-L-homocysteine + 4 H(+)</text>
        <dbReference type="Rhea" id="RHEA:19609"/>
        <dbReference type="Rhea" id="RHEA-COMP:10232"/>
        <dbReference type="Rhea" id="RHEA-COMP:10233"/>
        <dbReference type="ChEBI" id="CHEBI:15378"/>
        <dbReference type="ChEBI" id="CHEBI:57856"/>
        <dbReference type="ChEBI" id="CHEBI:59789"/>
        <dbReference type="ChEBI" id="CHEBI:74411"/>
        <dbReference type="ChEBI" id="CHEBI:74493"/>
        <dbReference type="EC" id="2.1.1.182"/>
    </reaction>
</comment>
<evidence type="ECO:0000256" key="5">
    <source>
        <dbReference type="ARBA" id="ARBA00022691"/>
    </source>
</evidence>
<feature type="binding site" evidence="7 8">
    <location>
        <position position="26"/>
    </location>
    <ligand>
        <name>S-adenosyl-L-methionine</name>
        <dbReference type="ChEBI" id="CHEBI:59789"/>
    </ligand>
</feature>
<feature type="binding site" evidence="7 8">
    <location>
        <position position="51"/>
    </location>
    <ligand>
        <name>S-adenosyl-L-methionine</name>
        <dbReference type="ChEBI" id="CHEBI:59789"/>
    </ligand>
</feature>
<evidence type="ECO:0000313" key="11">
    <source>
        <dbReference type="Proteomes" id="UP000176939"/>
    </source>
</evidence>
<evidence type="ECO:0000256" key="4">
    <source>
        <dbReference type="ARBA" id="ARBA00022679"/>
    </source>
</evidence>
<feature type="binding site" evidence="7 8">
    <location>
        <position position="24"/>
    </location>
    <ligand>
        <name>S-adenosyl-L-methionine</name>
        <dbReference type="ChEBI" id="CHEBI:59789"/>
    </ligand>
</feature>
<evidence type="ECO:0000256" key="1">
    <source>
        <dbReference type="ARBA" id="ARBA00022490"/>
    </source>
</evidence>
<organism evidence="10 11">
    <name type="scientific">Candidatus Woesebacteria bacterium RBG_13_36_22</name>
    <dbReference type="NCBI Taxonomy" id="1802478"/>
    <lineage>
        <taxon>Bacteria</taxon>
        <taxon>Candidatus Woeseibacteriota</taxon>
    </lineage>
</organism>
<dbReference type="SMART" id="SM00650">
    <property type="entry name" value="rADc"/>
    <property type="match status" value="1"/>
</dbReference>
<dbReference type="Gene3D" id="3.40.50.150">
    <property type="entry name" value="Vaccinia Virus protein VP39"/>
    <property type="match status" value="1"/>
</dbReference>
<evidence type="ECO:0000256" key="3">
    <source>
        <dbReference type="ARBA" id="ARBA00022603"/>
    </source>
</evidence>
<dbReference type="InterPro" id="IPR023165">
    <property type="entry name" value="rRNA_Ade_diMease-like_C"/>
</dbReference>
<dbReference type="Proteomes" id="UP000176939">
    <property type="component" value="Unassembled WGS sequence"/>
</dbReference>
<dbReference type="InterPro" id="IPR020596">
    <property type="entry name" value="rRNA_Ade_Mease_Trfase_CS"/>
</dbReference>
<comment type="caution">
    <text evidence="10">The sequence shown here is derived from an EMBL/GenBank/DDBJ whole genome shotgun (WGS) entry which is preliminary data.</text>
</comment>
<feature type="binding site" evidence="7 8">
    <location>
        <position position="119"/>
    </location>
    <ligand>
        <name>S-adenosyl-L-methionine</name>
        <dbReference type="ChEBI" id="CHEBI:59789"/>
    </ligand>
</feature>
<sequence length="285" mass="32550">MEIISQRKLIRDFSILPRKNMGQNFIVQDEILNRIVECCGFTKEDIVVEIGAGLGGLTCRLAEQVKRVFAIEKDGKLATLLRTKIIRKSNVKIIHQDALRFDYSRAADEAGQALNVVGNLPFYIASLLTIELLKKGDHISRMVLMYQKEVAERITAQPGNKNYGFLTLMANLYADSVVVLSVGKEAFYPRPKVESKIIKFNLLPFPREPLEDEKFFAVFVKTLFSQRRKTLKNAIKAIGTFSSEFIEKLFTEGTIDPIKRPETLTLKEFVFLSNQLFLHLKRMKT</sequence>
<dbReference type="GO" id="GO:0005829">
    <property type="term" value="C:cytosol"/>
    <property type="evidence" value="ECO:0007669"/>
    <property type="project" value="TreeGrafter"/>
</dbReference>
<dbReference type="PANTHER" id="PTHR11727">
    <property type="entry name" value="DIMETHYLADENOSINE TRANSFERASE"/>
    <property type="match status" value="1"/>
</dbReference>
<feature type="binding site" evidence="7 8">
    <location>
        <position position="97"/>
    </location>
    <ligand>
        <name>S-adenosyl-L-methionine</name>
        <dbReference type="ChEBI" id="CHEBI:59789"/>
    </ligand>
</feature>
<dbReference type="EC" id="2.1.1.182" evidence="7"/>
<dbReference type="FunFam" id="1.10.8.100:FF:000001">
    <property type="entry name" value="Ribosomal RNA small subunit methyltransferase A"/>
    <property type="match status" value="1"/>
</dbReference>
<evidence type="ECO:0000256" key="7">
    <source>
        <dbReference type="HAMAP-Rule" id="MF_00607"/>
    </source>
</evidence>
<dbReference type="CDD" id="cd02440">
    <property type="entry name" value="AdoMet_MTases"/>
    <property type="match status" value="1"/>
</dbReference>
<dbReference type="PROSITE" id="PS01131">
    <property type="entry name" value="RRNA_A_DIMETH"/>
    <property type="match status" value="1"/>
</dbReference>
<evidence type="ECO:0000256" key="8">
    <source>
        <dbReference type="PROSITE-ProRule" id="PRU01026"/>
    </source>
</evidence>
<comment type="similarity">
    <text evidence="7">Belongs to the class I-like SAM-binding methyltransferase superfamily. rRNA adenine N(6)-methyltransferase family. RsmA subfamily.</text>
</comment>
<dbReference type="InterPro" id="IPR001737">
    <property type="entry name" value="KsgA/Erm"/>
</dbReference>
<dbReference type="Pfam" id="PF00398">
    <property type="entry name" value="RrnaAD"/>
    <property type="match status" value="1"/>
</dbReference>
<evidence type="ECO:0000256" key="2">
    <source>
        <dbReference type="ARBA" id="ARBA00022552"/>
    </source>
</evidence>
<dbReference type="NCBIfam" id="TIGR00755">
    <property type="entry name" value="ksgA"/>
    <property type="match status" value="1"/>
</dbReference>
<dbReference type="GO" id="GO:0052908">
    <property type="term" value="F:16S rRNA (adenine(1518)-N(6)/adenine(1519)-N(6))-dimethyltransferase activity"/>
    <property type="evidence" value="ECO:0007669"/>
    <property type="project" value="UniProtKB-EC"/>
</dbReference>
<accession>A0A1F7X5Z8</accession>
<name>A0A1F7X5Z8_9BACT</name>
<dbReference type="PANTHER" id="PTHR11727:SF7">
    <property type="entry name" value="DIMETHYLADENOSINE TRANSFERASE-RELATED"/>
    <property type="match status" value="1"/>
</dbReference>
<evidence type="ECO:0000256" key="6">
    <source>
        <dbReference type="ARBA" id="ARBA00022884"/>
    </source>
</evidence>
<dbReference type="InterPro" id="IPR011530">
    <property type="entry name" value="rRNA_adenine_dimethylase"/>
</dbReference>
<keyword evidence="3 7" id="KW-0489">Methyltransferase</keyword>
<dbReference type="InterPro" id="IPR020598">
    <property type="entry name" value="rRNA_Ade_methylase_Trfase_N"/>
</dbReference>
<protein>
    <recommendedName>
        <fullName evidence="7">Ribosomal RNA small subunit methyltransferase A</fullName>
        <ecNumber evidence="7">2.1.1.182</ecNumber>
    </recommendedName>
    <alternativeName>
        <fullName evidence="7">16S rRNA (adenine(1518)-N(6)/adenine(1519)-N(6))-dimethyltransferase</fullName>
    </alternativeName>
    <alternativeName>
        <fullName evidence="7">16S rRNA dimethyladenosine transferase</fullName>
    </alternativeName>
    <alternativeName>
        <fullName evidence="7">16S rRNA dimethylase</fullName>
    </alternativeName>
    <alternativeName>
        <fullName evidence="7">S-adenosylmethionine-6-N', N'-adenosyl(rRNA) dimethyltransferase</fullName>
    </alternativeName>
</protein>
<keyword evidence="6 7" id="KW-0694">RNA-binding</keyword>
<dbReference type="FunFam" id="3.40.50.150:FF:000023">
    <property type="entry name" value="Ribosomal RNA small subunit methyltransferase A"/>
    <property type="match status" value="1"/>
</dbReference>
<evidence type="ECO:0000313" key="10">
    <source>
        <dbReference type="EMBL" id="OGM10447.1"/>
    </source>
</evidence>
<dbReference type="Gene3D" id="1.10.8.100">
    <property type="entry name" value="Ribosomal RNA adenine dimethylase-like, domain 2"/>
    <property type="match status" value="1"/>
</dbReference>
<dbReference type="GO" id="GO:0003723">
    <property type="term" value="F:RNA binding"/>
    <property type="evidence" value="ECO:0007669"/>
    <property type="project" value="UniProtKB-UniRule"/>
</dbReference>
<reference evidence="10 11" key="1">
    <citation type="journal article" date="2016" name="Nat. Commun.">
        <title>Thousands of microbial genomes shed light on interconnected biogeochemical processes in an aquifer system.</title>
        <authorList>
            <person name="Anantharaman K."/>
            <person name="Brown C.T."/>
            <person name="Hug L.A."/>
            <person name="Sharon I."/>
            <person name="Castelle C.J."/>
            <person name="Probst A.J."/>
            <person name="Thomas B.C."/>
            <person name="Singh A."/>
            <person name="Wilkins M.J."/>
            <person name="Karaoz U."/>
            <person name="Brodie E.L."/>
            <person name="Williams K.H."/>
            <person name="Hubbard S.S."/>
            <person name="Banfield J.F."/>
        </authorList>
    </citation>
    <scope>NUCLEOTIDE SEQUENCE [LARGE SCALE GENOMIC DNA]</scope>
</reference>
<dbReference type="InterPro" id="IPR029063">
    <property type="entry name" value="SAM-dependent_MTases_sf"/>
</dbReference>
<dbReference type="EMBL" id="MGFQ01000011">
    <property type="protein sequence ID" value="OGM10447.1"/>
    <property type="molecule type" value="Genomic_DNA"/>
</dbReference>
<comment type="function">
    <text evidence="7">Specifically dimethylates two adjacent adenosines (A1518 and A1519) in the loop of a conserved hairpin near the 3'-end of 16S rRNA in the 30S particle. May play a critical role in biogenesis of 30S subunits.</text>
</comment>
<evidence type="ECO:0000259" key="9">
    <source>
        <dbReference type="SMART" id="SM00650"/>
    </source>
</evidence>
<keyword evidence="2 7" id="KW-0698">rRNA processing</keyword>
<proteinExistence type="inferred from homology"/>
<keyword evidence="5 7" id="KW-0949">S-adenosyl-L-methionine</keyword>
<dbReference type="SUPFAM" id="SSF53335">
    <property type="entry name" value="S-adenosyl-L-methionine-dependent methyltransferases"/>
    <property type="match status" value="1"/>
</dbReference>
<dbReference type="HAMAP" id="MF_00607">
    <property type="entry name" value="16SrRNA_methyltr_A"/>
    <property type="match status" value="1"/>
</dbReference>
<keyword evidence="4 7" id="KW-0808">Transferase</keyword>
<dbReference type="PROSITE" id="PS51689">
    <property type="entry name" value="SAM_RNA_A_N6_MT"/>
    <property type="match status" value="1"/>
</dbReference>